<name>A0ABD0JE97_9CAEN</name>
<gene>
    <name evidence="1" type="ORF">BaRGS_00035427</name>
</gene>
<evidence type="ECO:0000313" key="2">
    <source>
        <dbReference type="Proteomes" id="UP001519460"/>
    </source>
</evidence>
<reference evidence="1 2" key="1">
    <citation type="journal article" date="2023" name="Sci. Data">
        <title>Genome assembly of the Korean intertidal mud-creeper Batillaria attramentaria.</title>
        <authorList>
            <person name="Patra A.K."/>
            <person name="Ho P.T."/>
            <person name="Jun S."/>
            <person name="Lee S.J."/>
            <person name="Kim Y."/>
            <person name="Won Y.J."/>
        </authorList>
    </citation>
    <scope>NUCLEOTIDE SEQUENCE [LARGE SCALE GENOMIC DNA]</scope>
    <source>
        <strain evidence="1">Wonlab-2016</strain>
    </source>
</reference>
<protein>
    <submittedName>
        <fullName evidence="1">Uncharacterized protein</fullName>
    </submittedName>
</protein>
<dbReference type="EMBL" id="JACVVK020000473">
    <property type="protein sequence ID" value="KAK7473379.1"/>
    <property type="molecule type" value="Genomic_DNA"/>
</dbReference>
<feature type="non-terminal residue" evidence="1">
    <location>
        <position position="110"/>
    </location>
</feature>
<comment type="caution">
    <text evidence="1">The sequence shown here is derived from an EMBL/GenBank/DDBJ whole genome shotgun (WGS) entry which is preliminary data.</text>
</comment>
<proteinExistence type="predicted"/>
<organism evidence="1 2">
    <name type="scientific">Batillaria attramentaria</name>
    <dbReference type="NCBI Taxonomy" id="370345"/>
    <lineage>
        <taxon>Eukaryota</taxon>
        <taxon>Metazoa</taxon>
        <taxon>Spiralia</taxon>
        <taxon>Lophotrochozoa</taxon>
        <taxon>Mollusca</taxon>
        <taxon>Gastropoda</taxon>
        <taxon>Caenogastropoda</taxon>
        <taxon>Sorbeoconcha</taxon>
        <taxon>Cerithioidea</taxon>
        <taxon>Batillariidae</taxon>
        <taxon>Batillaria</taxon>
    </lineage>
</organism>
<dbReference type="Proteomes" id="UP001519460">
    <property type="component" value="Unassembled WGS sequence"/>
</dbReference>
<feature type="non-terminal residue" evidence="1">
    <location>
        <position position="1"/>
    </location>
</feature>
<accession>A0ABD0JE97</accession>
<sequence>VLSRNAVLVADVIRTRETLHVTPTLIFRDLVNPRPSYTSTTQDPAFAPRYRTEERCDAENGRLIGRRTAVFDRRHSTVGPSHWDKGMTIARDGLTVQTSLMIYSIWEHDA</sequence>
<evidence type="ECO:0000313" key="1">
    <source>
        <dbReference type="EMBL" id="KAK7473379.1"/>
    </source>
</evidence>
<dbReference type="AlphaFoldDB" id="A0ABD0JE97"/>
<keyword evidence="2" id="KW-1185">Reference proteome</keyword>